<accession>A0AAV7N236</accession>
<dbReference type="Gene3D" id="3.40.220.10">
    <property type="entry name" value="Leucine Aminopeptidase, subunit E, domain 1"/>
    <property type="match status" value="1"/>
</dbReference>
<feature type="domain" description="Macro" evidence="1">
    <location>
        <begin position="1"/>
        <end position="134"/>
    </location>
</feature>
<protein>
    <recommendedName>
        <fullName evidence="1">Macro domain-containing protein</fullName>
    </recommendedName>
</protein>
<dbReference type="PANTHER" id="PTHR11106">
    <property type="entry name" value="GANGLIOSIDE INDUCED DIFFERENTIATION ASSOCIATED PROTEIN 2-RELATED"/>
    <property type="match status" value="1"/>
</dbReference>
<evidence type="ECO:0000313" key="2">
    <source>
        <dbReference type="EMBL" id="KAJ1108602.1"/>
    </source>
</evidence>
<dbReference type="EMBL" id="JANPWB010000013">
    <property type="protein sequence ID" value="KAJ1108602.1"/>
    <property type="molecule type" value="Genomic_DNA"/>
</dbReference>
<dbReference type="GO" id="GO:0006974">
    <property type="term" value="P:DNA damage response"/>
    <property type="evidence" value="ECO:0007669"/>
    <property type="project" value="TreeGrafter"/>
</dbReference>
<reference evidence="2" key="1">
    <citation type="journal article" date="2022" name="bioRxiv">
        <title>Sequencing and chromosome-scale assembly of the giantPleurodeles waltlgenome.</title>
        <authorList>
            <person name="Brown T."/>
            <person name="Elewa A."/>
            <person name="Iarovenko S."/>
            <person name="Subramanian E."/>
            <person name="Araus A.J."/>
            <person name="Petzold A."/>
            <person name="Susuki M."/>
            <person name="Suzuki K.-i.T."/>
            <person name="Hayashi T."/>
            <person name="Toyoda A."/>
            <person name="Oliveira C."/>
            <person name="Osipova E."/>
            <person name="Leigh N.D."/>
            <person name="Simon A."/>
            <person name="Yun M.H."/>
        </authorList>
    </citation>
    <scope>NUCLEOTIDE SEQUENCE</scope>
    <source>
        <strain evidence="2">20211129_DDA</strain>
        <tissue evidence="2">Liver</tissue>
    </source>
</reference>
<dbReference type="Proteomes" id="UP001066276">
    <property type="component" value="Chromosome 9"/>
</dbReference>
<sequence length="146" mass="16458">MVVKLLWRLPNNWQERAAIRRRQNGEDGGAVRRDVIHTVGPVAQGDPSPTQEGELSNCYKNSLKLLLENKLRTVAFPCISTGVYGYPNAAAADVALNTIRLWLEENKDKVDRIIICVFLEKDEEIYLKKMAEYFPTGSAIIPQSNL</sequence>
<dbReference type="Pfam" id="PF01661">
    <property type="entry name" value="Macro"/>
    <property type="match status" value="1"/>
</dbReference>
<dbReference type="PANTHER" id="PTHR11106:SF93">
    <property type="entry name" value="ADP-RIBOSE GLYCOHYDROLASE MACROD1"/>
    <property type="match status" value="1"/>
</dbReference>
<dbReference type="SUPFAM" id="SSF52949">
    <property type="entry name" value="Macro domain-like"/>
    <property type="match status" value="1"/>
</dbReference>
<evidence type="ECO:0000313" key="3">
    <source>
        <dbReference type="Proteomes" id="UP001066276"/>
    </source>
</evidence>
<dbReference type="GO" id="GO:0140293">
    <property type="term" value="F:ADP-ribosylglutamate hydrolase activity"/>
    <property type="evidence" value="ECO:0007669"/>
    <property type="project" value="TreeGrafter"/>
</dbReference>
<keyword evidence="3" id="KW-1185">Reference proteome</keyword>
<dbReference type="AlphaFoldDB" id="A0AAV7N236"/>
<comment type="caution">
    <text evidence="2">The sequence shown here is derived from an EMBL/GenBank/DDBJ whole genome shotgun (WGS) entry which is preliminary data.</text>
</comment>
<evidence type="ECO:0000259" key="1">
    <source>
        <dbReference type="PROSITE" id="PS51154"/>
    </source>
</evidence>
<proteinExistence type="predicted"/>
<organism evidence="2 3">
    <name type="scientific">Pleurodeles waltl</name>
    <name type="common">Iberian ribbed newt</name>
    <dbReference type="NCBI Taxonomy" id="8319"/>
    <lineage>
        <taxon>Eukaryota</taxon>
        <taxon>Metazoa</taxon>
        <taxon>Chordata</taxon>
        <taxon>Craniata</taxon>
        <taxon>Vertebrata</taxon>
        <taxon>Euteleostomi</taxon>
        <taxon>Amphibia</taxon>
        <taxon>Batrachia</taxon>
        <taxon>Caudata</taxon>
        <taxon>Salamandroidea</taxon>
        <taxon>Salamandridae</taxon>
        <taxon>Pleurodelinae</taxon>
        <taxon>Pleurodeles</taxon>
    </lineage>
</organism>
<dbReference type="GO" id="GO:0140291">
    <property type="term" value="P:peptidyl-glutamate ADP-deribosylation"/>
    <property type="evidence" value="ECO:0007669"/>
    <property type="project" value="TreeGrafter"/>
</dbReference>
<name>A0AAV7N236_PLEWA</name>
<dbReference type="PROSITE" id="PS51154">
    <property type="entry name" value="MACRO"/>
    <property type="match status" value="1"/>
</dbReference>
<dbReference type="InterPro" id="IPR002589">
    <property type="entry name" value="Macro_dom"/>
</dbReference>
<dbReference type="GO" id="GO:0005654">
    <property type="term" value="C:nucleoplasm"/>
    <property type="evidence" value="ECO:0007669"/>
    <property type="project" value="TreeGrafter"/>
</dbReference>
<dbReference type="InterPro" id="IPR043472">
    <property type="entry name" value="Macro_dom-like"/>
</dbReference>
<dbReference type="GO" id="GO:0042278">
    <property type="term" value="P:purine nucleoside metabolic process"/>
    <property type="evidence" value="ECO:0007669"/>
    <property type="project" value="TreeGrafter"/>
</dbReference>
<gene>
    <name evidence="2" type="ORF">NDU88_005978</name>
</gene>